<comment type="caution">
    <text evidence="1">The sequence shown here is derived from an EMBL/GenBank/DDBJ whole genome shotgun (WGS) entry which is preliminary data.</text>
</comment>
<name>A0A563EXN5_9PSEU</name>
<evidence type="ECO:0000313" key="1">
    <source>
        <dbReference type="EMBL" id="TWP52403.1"/>
    </source>
</evidence>
<dbReference type="RefSeq" id="WP_146350459.1">
    <property type="nucleotide sequence ID" value="NZ_VOBR01000005.1"/>
</dbReference>
<proteinExistence type="predicted"/>
<organism evidence="1 2">
    <name type="scientific">Lentzea tibetensis</name>
    <dbReference type="NCBI Taxonomy" id="2591470"/>
    <lineage>
        <taxon>Bacteria</taxon>
        <taxon>Bacillati</taxon>
        <taxon>Actinomycetota</taxon>
        <taxon>Actinomycetes</taxon>
        <taxon>Pseudonocardiales</taxon>
        <taxon>Pseudonocardiaceae</taxon>
        <taxon>Lentzea</taxon>
    </lineage>
</organism>
<protein>
    <submittedName>
        <fullName evidence="1">Response regulator transcription factor</fullName>
    </submittedName>
</protein>
<keyword evidence="2" id="KW-1185">Reference proteome</keyword>
<dbReference type="OrthoDB" id="3689914at2"/>
<reference evidence="1 2" key="1">
    <citation type="submission" date="2019-07" db="EMBL/GenBank/DDBJ databases">
        <title>Lentzea xizangensis sp. nov., isolated from Qinghai-Tibetan Plateau Soils.</title>
        <authorList>
            <person name="Huang J."/>
        </authorList>
    </citation>
    <scope>NUCLEOTIDE SEQUENCE [LARGE SCALE GENOMIC DNA]</scope>
    <source>
        <strain evidence="1 2">FXJ1.1311</strain>
    </source>
</reference>
<gene>
    <name evidence="1" type="ORF">FKR81_08685</name>
</gene>
<accession>A0A563EXN5</accession>
<dbReference type="EMBL" id="VOBR01000005">
    <property type="protein sequence ID" value="TWP52403.1"/>
    <property type="molecule type" value="Genomic_DNA"/>
</dbReference>
<dbReference type="AlphaFoldDB" id="A0A563EXN5"/>
<sequence>MISRVPTRVLRVALISSQPSLERGVAPIVRESPQLTWTGSAPDSDGAIHLCRADGPDVLLVDSATDPRWDMSLLLTSMFPNLVIVALLRRQSRNSVTAAWARLHGVQGLVGLNADASCLLAAIQSAVEIGHYVQPGITT</sequence>
<dbReference type="Proteomes" id="UP000316639">
    <property type="component" value="Unassembled WGS sequence"/>
</dbReference>
<evidence type="ECO:0000313" key="2">
    <source>
        <dbReference type="Proteomes" id="UP000316639"/>
    </source>
</evidence>
<dbReference type="Gene3D" id="3.40.50.2300">
    <property type="match status" value="1"/>
</dbReference>